<protein>
    <recommendedName>
        <fullName evidence="4">N-acetyltransferase domain-containing protein</fullName>
    </recommendedName>
</protein>
<feature type="domain" description="N-acetyltransferase" evidence="4">
    <location>
        <begin position="26"/>
        <end position="193"/>
    </location>
</feature>
<dbReference type="PaxDb" id="2850-Phatr38475"/>
<dbReference type="RefSeq" id="XP_002182635.1">
    <property type="nucleotide sequence ID" value="XM_002182599.1"/>
</dbReference>
<keyword evidence="1" id="KW-0808">Transferase</keyword>
<dbReference type="KEGG" id="pti:PHATRDRAFT_38475"/>
<keyword evidence="6" id="KW-1185">Reference proteome</keyword>
<dbReference type="SUPFAM" id="SSF55729">
    <property type="entry name" value="Acyl-CoA N-acyltransferases (Nat)"/>
    <property type="match status" value="1"/>
</dbReference>
<feature type="chain" id="PRO_5002852949" description="N-acetyltransferase domain-containing protein" evidence="3">
    <location>
        <begin position="21"/>
        <end position="203"/>
    </location>
</feature>
<name>B7G5Z7_PHATC</name>
<dbReference type="Pfam" id="PF00583">
    <property type="entry name" value="Acetyltransf_1"/>
    <property type="match status" value="1"/>
</dbReference>
<accession>B7G5Z7</accession>
<feature type="signal peptide" evidence="3">
    <location>
        <begin position="1"/>
        <end position="20"/>
    </location>
</feature>
<organism evidence="5 6">
    <name type="scientific">Phaeodactylum tricornutum (strain CCAP 1055/1)</name>
    <dbReference type="NCBI Taxonomy" id="556484"/>
    <lineage>
        <taxon>Eukaryota</taxon>
        <taxon>Sar</taxon>
        <taxon>Stramenopiles</taxon>
        <taxon>Ochrophyta</taxon>
        <taxon>Bacillariophyta</taxon>
        <taxon>Bacillariophyceae</taxon>
        <taxon>Bacillariophycidae</taxon>
        <taxon>Naviculales</taxon>
        <taxon>Phaeodactylaceae</taxon>
        <taxon>Phaeodactylum</taxon>
    </lineage>
</organism>
<dbReference type="CDD" id="cd04301">
    <property type="entry name" value="NAT_SF"/>
    <property type="match status" value="1"/>
</dbReference>
<dbReference type="InterPro" id="IPR016181">
    <property type="entry name" value="Acyl_CoA_acyltransferase"/>
</dbReference>
<dbReference type="OrthoDB" id="49216at2759"/>
<evidence type="ECO:0000313" key="5">
    <source>
        <dbReference type="EMBL" id="EEC45922.1"/>
    </source>
</evidence>
<sequence length="203" mass="22462">MIRPLVFLFVGWVTEGFCLSSPSVLVKVRQVQTESDVTALADLRYNEWIANLGPDAPSVEAFRGATAELQAERAAGGAFSFIAWQDPHQVVLGAAELSPLEIDGALKIPADKMLYVTDVVTARQYRRNGVAAALMMAMEDEARIQQTSYLLLHVEEGNEAALCFYRTRMGYIDPTSDLLSRIDTELLHKNTNTWGQTVLAKKL</sequence>
<reference evidence="6" key="2">
    <citation type="submission" date="2008-08" db="EMBL/GenBank/DDBJ databases">
        <authorList>
            <consortium name="Diatom Consortium"/>
            <person name="Grigoriev I."/>
            <person name="Grimwood J."/>
            <person name="Kuo A."/>
            <person name="Otillar R.P."/>
            <person name="Salamov A."/>
            <person name="Detter J.C."/>
            <person name="Lindquist E."/>
            <person name="Shapiro H."/>
            <person name="Lucas S."/>
            <person name="Glavina del Rio T."/>
            <person name="Pitluck S."/>
            <person name="Rokhsar D."/>
            <person name="Bowler C."/>
        </authorList>
    </citation>
    <scope>GENOME REANNOTATION</scope>
    <source>
        <strain evidence="6">CCAP 1055/1</strain>
    </source>
</reference>
<dbReference type="PROSITE" id="PS51186">
    <property type="entry name" value="GNAT"/>
    <property type="match status" value="1"/>
</dbReference>
<dbReference type="InterPro" id="IPR050680">
    <property type="entry name" value="YpeA/RimI_acetyltransf"/>
</dbReference>
<dbReference type="eggNOG" id="ENOG502STW5">
    <property type="taxonomic scope" value="Eukaryota"/>
</dbReference>
<dbReference type="InterPro" id="IPR000182">
    <property type="entry name" value="GNAT_dom"/>
</dbReference>
<dbReference type="Gene3D" id="3.40.630.30">
    <property type="match status" value="1"/>
</dbReference>
<keyword evidence="2" id="KW-0012">Acyltransferase</keyword>
<dbReference type="AlphaFoldDB" id="B7G5Z7"/>
<dbReference type="EMBL" id="CM000618">
    <property type="protein sequence ID" value="EEC45922.1"/>
    <property type="molecule type" value="Genomic_DNA"/>
</dbReference>
<reference evidence="5 6" key="1">
    <citation type="journal article" date="2008" name="Nature">
        <title>The Phaeodactylum genome reveals the evolutionary history of diatom genomes.</title>
        <authorList>
            <person name="Bowler C."/>
            <person name="Allen A.E."/>
            <person name="Badger J.H."/>
            <person name="Grimwood J."/>
            <person name="Jabbari K."/>
            <person name="Kuo A."/>
            <person name="Maheswari U."/>
            <person name="Martens C."/>
            <person name="Maumus F."/>
            <person name="Otillar R.P."/>
            <person name="Rayko E."/>
            <person name="Salamov A."/>
            <person name="Vandepoele K."/>
            <person name="Beszteri B."/>
            <person name="Gruber A."/>
            <person name="Heijde M."/>
            <person name="Katinka M."/>
            <person name="Mock T."/>
            <person name="Valentin K."/>
            <person name="Verret F."/>
            <person name="Berges J.A."/>
            <person name="Brownlee C."/>
            <person name="Cadoret J.P."/>
            <person name="Chiovitti A."/>
            <person name="Choi C.J."/>
            <person name="Coesel S."/>
            <person name="De Martino A."/>
            <person name="Detter J.C."/>
            <person name="Durkin C."/>
            <person name="Falciatore A."/>
            <person name="Fournet J."/>
            <person name="Haruta M."/>
            <person name="Huysman M.J."/>
            <person name="Jenkins B.D."/>
            <person name="Jiroutova K."/>
            <person name="Jorgensen R.E."/>
            <person name="Joubert Y."/>
            <person name="Kaplan A."/>
            <person name="Kroger N."/>
            <person name="Kroth P.G."/>
            <person name="La Roche J."/>
            <person name="Lindquist E."/>
            <person name="Lommer M."/>
            <person name="Martin-Jezequel V."/>
            <person name="Lopez P.J."/>
            <person name="Lucas S."/>
            <person name="Mangogna M."/>
            <person name="McGinnis K."/>
            <person name="Medlin L.K."/>
            <person name="Montsant A."/>
            <person name="Oudot-Le Secq M.P."/>
            <person name="Napoli C."/>
            <person name="Obornik M."/>
            <person name="Parker M.S."/>
            <person name="Petit J.L."/>
            <person name="Porcel B.M."/>
            <person name="Poulsen N."/>
            <person name="Robison M."/>
            <person name="Rychlewski L."/>
            <person name="Rynearson T.A."/>
            <person name="Schmutz J."/>
            <person name="Shapiro H."/>
            <person name="Siaut M."/>
            <person name="Stanley M."/>
            <person name="Sussman M.R."/>
            <person name="Taylor A.R."/>
            <person name="Vardi A."/>
            <person name="von Dassow P."/>
            <person name="Vyverman W."/>
            <person name="Willis A."/>
            <person name="Wyrwicz L.S."/>
            <person name="Rokhsar D.S."/>
            <person name="Weissenbach J."/>
            <person name="Armbrust E.V."/>
            <person name="Green B.R."/>
            <person name="Van de Peer Y."/>
            <person name="Grigoriev I.V."/>
        </authorList>
    </citation>
    <scope>NUCLEOTIDE SEQUENCE [LARGE SCALE GENOMIC DNA]</scope>
    <source>
        <strain evidence="5 6">CCAP 1055/1</strain>
    </source>
</reference>
<dbReference type="InParanoid" id="B7G5Z7"/>
<dbReference type="Proteomes" id="UP000000759">
    <property type="component" value="Chromosome 16"/>
</dbReference>
<evidence type="ECO:0000256" key="3">
    <source>
        <dbReference type="SAM" id="SignalP"/>
    </source>
</evidence>
<dbReference type="PANTHER" id="PTHR43420:SF47">
    <property type="entry name" value="N-ACETYLTRANSFERASE DOMAIN-CONTAINING PROTEIN"/>
    <property type="match status" value="1"/>
</dbReference>
<dbReference type="GeneID" id="7203464"/>
<proteinExistence type="predicted"/>
<dbReference type="HOGENOM" id="CLU_1351201_0_0_1"/>
<keyword evidence="3" id="KW-0732">Signal</keyword>
<dbReference type="GO" id="GO:0016747">
    <property type="term" value="F:acyltransferase activity, transferring groups other than amino-acyl groups"/>
    <property type="evidence" value="ECO:0007669"/>
    <property type="project" value="InterPro"/>
</dbReference>
<evidence type="ECO:0000256" key="2">
    <source>
        <dbReference type="ARBA" id="ARBA00023315"/>
    </source>
</evidence>
<evidence type="ECO:0000259" key="4">
    <source>
        <dbReference type="PROSITE" id="PS51186"/>
    </source>
</evidence>
<dbReference type="PANTHER" id="PTHR43420">
    <property type="entry name" value="ACETYLTRANSFERASE"/>
    <property type="match status" value="1"/>
</dbReference>
<evidence type="ECO:0000313" key="6">
    <source>
        <dbReference type="Proteomes" id="UP000000759"/>
    </source>
</evidence>
<gene>
    <name evidence="5" type="ORF">PHATRDRAFT_38475</name>
</gene>
<evidence type="ECO:0000256" key="1">
    <source>
        <dbReference type="ARBA" id="ARBA00022679"/>
    </source>
</evidence>